<evidence type="ECO:0000256" key="5">
    <source>
        <dbReference type="ARBA" id="ARBA00022989"/>
    </source>
</evidence>
<keyword evidence="4 7" id="KW-0812">Transmembrane</keyword>
<evidence type="ECO:0000313" key="9">
    <source>
        <dbReference type="EMBL" id="KGF19509.1"/>
    </source>
</evidence>
<feature type="transmembrane region" description="Helical" evidence="8">
    <location>
        <begin position="57"/>
        <end position="77"/>
    </location>
</feature>
<dbReference type="AlphaFoldDB" id="A0A096AEY6"/>
<dbReference type="RefSeq" id="WP_035757987.1">
    <property type="nucleotide sequence ID" value="NZ_JRNH01000032.1"/>
</dbReference>
<feature type="transmembrane region" description="Helical" evidence="8">
    <location>
        <begin position="83"/>
        <end position="101"/>
    </location>
</feature>
<dbReference type="Gene3D" id="1.10.3730.20">
    <property type="match status" value="1"/>
</dbReference>
<dbReference type="InterPro" id="IPR045324">
    <property type="entry name" value="Small_multidrug_res"/>
</dbReference>
<proteinExistence type="inferred from homology"/>
<name>A0A096AEY6_9MICC</name>
<evidence type="ECO:0000313" key="10">
    <source>
        <dbReference type="Proteomes" id="UP000053528"/>
    </source>
</evidence>
<dbReference type="PANTHER" id="PTHR30561">
    <property type="entry name" value="SMR FAMILY PROTON-DEPENDENT DRUG EFFLUX TRANSPORTER SUGE"/>
    <property type="match status" value="1"/>
</dbReference>
<evidence type="ECO:0000256" key="2">
    <source>
        <dbReference type="ARBA" id="ARBA00022448"/>
    </source>
</evidence>
<keyword evidence="2" id="KW-0813">Transport</keyword>
<keyword evidence="3" id="KW-1003">Cell membrane</keyword>
<evidence type="ECO:0000256" key="8">
    <source>
        <dbReference type="SAM" id="Phobius"/>
    </source>
</evidence>
<dbReference type="Pfam" id="PF00893">
    <property type="entry name" value="Multi_Drug_Res"/>
    <property type="match status" value="1"/>
</dbReference>
<dbReference type="Proteomes" id="UP000053528">
    <property type="component" value="Unassembled WGS sequence"/>
</dbReference>
<feature type="transmembrane region" description="Helical" evidence="8">
    <location>
        <begin position="28"/>
        <end position="50"/>
    </location>
</feature>
<evidence type="ECO:0000256" key="6">
    <source>
        <dbReference type="ARBA" id="ARBA00023136"/>
    </source>
</evidence>
<dbReference type="GO" id="GO:0005886">
    <property type="term" value="C:plasma membrane"/>
    <property type="evidence" value="ECO:0007669"/>
    <property type="project" value="UniProtKB-SubCell"/>
</dbReference>
<dbReference type="SUPFAM" id="SSF103481">
    <property type="entry name" value="Multidrug resistance efflux transporter EmrE"/>
    <property type="match status" value="1"/>
</dbReference>
<keyword evidence="5 8" id="KW-1133">Transmembrane helix</keyword>
<dbReference type="GO" id="GO:0022857">
    <property type="term" value="F:transmembrane transporter activity"/>
    <property type="evidence" value="ECO:0007669"/>
    <property type="project" value="InterPro"/>
</dbReference>
<organism evidence="9 10">
    <name type="scientific">Pseudoglutamicibacter albus DNF00011</name>
    <dbReference type="NCBI Taxonomy" id="1401063"/>
    <lineage>
        <taxon>Bacteria</taxon>
        <taxon>Bacillati</taxon>
        <taxon>Actinomycetota</taxon>
        <taxon>Actinomycetes</taxon>
        <taxon>Micrococcales</taxon>
        <taxon>Micrococcaceae</taxon>
        <taxon>Pseudoglutamicibacter</taxon>
    </lineage>
</organism>
<evidence type="ECO:0000256" key="7">
    <source>
        <dbReference type="RuleBase" id="RU003942"/>
    </source>
</evidence>
<protein>
    <submittedName>
        <fullName evidence="9">Cation transporter</fullName>
    </submittedName>
</protein>
<evidence type="ECO:0000256" key="4">
    <source>
        <dbReference type="ARBA" id="ARBA00022692"/>
    </source>
</evidence>
<accession>A0A096AEY6</accession>
<dbReference type="InterPro" id="IPR037185">
    <property type="entry name" value="EmrE-like"/>
</dbReference>
<comment type="caution">
    <text evidence="9">The sequence shown here is derived from an EMBL/GenBank/DDBJ whole genome shotgun (WGS) entry which is preliminary data.</text>
</comment>
<comment type="subcellular location">
    <subcellularLocation>
        <location evidence="1 7">Cell membrane</location>
        <topology evidence="1 7">Multi-pass membrane protein</topology>
    </subcellularLocation>
</comment>
<evidence type="ECO:0000256" key="3">
    <source>
        <dbReference type="ARBA" id="ARBA00022475"/>
    </source>
</evidence>
<gene>
    <name evidence="9" type="ORF">HMPREF2128_10640</name>
</gene>
<dbReference type="PANTHER" id="PTHR30561:SF1">
    <property type="entry name" value="MULTIDRUG TRANSPORTER EMRE"/>
    <property type="match status" value="1"/>
</dbReference>
<keyword evidence="6 8" id="KW-0472">Membrane</keyword>
<comment type="similarity">
    <text evidence="7">Belongs to the drug/metabolite transporter (DMT) superfamily. Small multidrug resistance (SMR) (TC 2.A.7.1) family.</text>
</comment>
<dbReference type="EMBL" id="JRNH01000032">
    <property type="protein sequence ID" value="KGF19509.1"/>
    <property type="molecule type" value="Genomic_DNA"/>
</dbReference>
<sequence>MLKSWLLLIGAVVAEALGTMCLRAAVDQPLYAIGVVIGYIIAFTLLGLALGRGIPIGIAYGIWAAAGVALVAVLGAVLFHETLSLTAIIGIVTIMAGVFIVQTGQRDPGKAEVLES</sequence>
<dbReference type="InterPro" id="IPR000390">
    <property type="entry name" value="Small_drug/metabolite_transptr"/>
</dbReference>
<reference evidence="9 10" key="1">
    <citation type="submission" date="2014-07" db="EMBL/GenBank/DDBJ databases">
        <authorList>
            <person name="McCorrison J."/>
            <person name="Sanka R."/>
            <person name="Torralba M."/>
            <person name="Gillis M."/>
            <person name="Haft D.H."/>
            <person name="Methe B."/>
            <person name="Sutton G."/>
            <person name="Nelson K.E."/>
        </authorList>
    </citation>
    <scope>NUCLEOTIDE SEQUENCE [LARGE SCALE GENOMIC DNA]</scope>
    <source>
        <strain evidence="9 10">DNF00011</strain>
    </source>
</reference>
<evidence type="ECO:0000256" key="1">
    <source>
        <dbReference type="ARBA" id="ARBA00004651"/>
    </source>
</evidence>